<dbReference type="EMBL" id="CM035408">
    <property type="protein sequence ID" value="KAH7440852.1"/>
    <property type="molecule type" value="Genomic_DNA"/>
</dbReference>
<dbReference type="Proteomes" id="UP000825935">
    <property type="component" value="Chromosome 3"/>
</dbReference>
<feature type="region of interest" description="Disordered" evidence="2">
    <location>
        <begin position="1"/>
        <end position="28"/>
    </location>
</feature>
<accession>A0A8T2V0A4</accession>
<dbReference type="AlphaFoldDB" id="A0A8T2V0A4"/>
<reference evidence="4" key="1">
    <citation type="submission" date="2021-08" db="EMBL/GenBank/DDBJ databases">
        <title>WGS assembly of Ceratopteris richardii.</title>
        <authorList>
            <person name="Marchant D.B."/>
            <person name="Chen G."/>
            <person name="Jenkins J."/>
            <person name="Shu S."/>
            <person name="Leebens-Mack J."/>
            <person name="Grimwood J."/>
            <person name="Schmutz J."/>
            <person name="Soltis P."/>
            <person name="Soltis D."/>
            <person name="Chen Z.-H."/>
        </authorList>
    </citation>
    <scope>NUCLEOTIDE SEQUENCE</scope>
    <source>
        <strain evidence="4">Whitten #5841</strain>
        <tissue evidence="4">Leaf</tissue>
    </source>
</reference>
<dbReference type="Pfam" id="PF15249">
    <property type="entry name" value="GLTSCR1"/>
    <property type="match status" value="1"/>
</dbReference>
<dbReference type="InterPro" id="IPR015671">
    <property type="entry name" value="GSCR1_dom"/>
</dbReference>
<feature type="coiled-coil region" evidence="1">
    <location>
        <begin position="151"/>
        <end position="185"/>
    </location>
</feature>
<sequence length="271" mass="30534">MNGHWELGKVKMSTNPSTRAPPALPGPVPSLTPVLRSVPDVDIDIAHQDAFQACNPDVDHPFASLEDACNRLLPFHVLADYEADDVNEKFLDSNGRVLSRSQLWNESLMAKINEFKLTFEKQIETLNDLVKKREDGEMRAEEDLMLELCLLQDEKRRTLELKAEMEREKAEREAVERARAEQMRMQEAAWQQSRRLVPGVTVLGDPFAFAGGLQLLEDERFTHEHNSLGQDGTVDIMLNGEDEDTNESVNMLAHNGPKASALDLNALSSMR</sequence>
<dbReference type="PANTHER" id="PTHR15572">
    <property type="entry name" value="GLIOMA TUMOR SUPPRESSOR CANDIDATE REGION GENE 1"/>
    <property type="match status" value="1"/>
</dbReference>
<feature type="domain" description="GLTSCR protein conserved" evidence="3">
    <location>
        <begin position="50"/>
        <end position="162"/>
    </location>
</feature>
<dbReference type="InterPro" id="IPR052438">
    <property type="entry name" value="Chromatin_remod/trans_coact"/>
</dbReference>
<keyword evidence="1" id="KW-0175">Coiled coil</keyword>
<organism evidence="4 5">
    <name type="scientific">Ceratopteris richardii</name>
    <name type="common">Triangle waterfern</name>
    <dbReference type="NCBI Taxonomy" id="49495"/>
    <lineage>
        <taxon>Eukaryota</taxon>
        <taxon>Viridiplantae</taxon>
        <taxon>Streptophyta</taxon>
        <taxon>Embryophyta</taxon>
        <taxon>Tracheophyta</taxon>
        <taxon>Polypodiopsida</taxon>
        <taxon>Polypodiidae</taxon>
        <taxon>Polypodiales</taxon>
        <taxon>Pteridineae</taxon>
        <taxon>Pteridaceae</taxon>
        <taxon>Parkerioideae</taxon>
        <taxon>Ceratopteris</taxon>
    </lineage>
</organism>
<gene>
    <name evidence="4" type="ORF">KP509_03G014100</name>
</gene>
<evidence type="ECO:0000313" key="5">
    <source>
        <dbReference type="Proteomes" id="UP000825935"/>
    </source>
</evidence>
<evidence type="ECO:0000256" key="1">
    <source>
        <dbReference type="SAM" id="Coils"/>
    </source>
</evidence>
<evidence type="ECO:0000313" key="4">
    <source>
        <dbReference type="EMBL" id="KAH7440852.1"/>
    </source>
</evidence>
<name>A0A8T2V0A4_CERRI</name>
<proteinExistence type="predicted"/>
<dbReference type="PANTHER" id="PTHR15572:SF0">
    <property type="entry name" value="GLUTAMINE-RICH PROTEIN-RELATED"/>
    <property type="match status" value="1"/>
</dbReference>
<keyword evidence="5" id="KW-1185">Reference proteome</keyword>
<evidence type="ECO:0000259" key="3">
    <source>
        <dbReference type="Pfam" id="PF15249"/>
    </source>
</evidence>
<comment type="caution">
    <text evidence="4">The sequence shown here is derived from an EMBL/GenBank/DDBJ whole genome shotgun (WGS) entry which is preliminary data.</text>
</comment>
<evidence type="ECO:0000256" key="2">
    <source>
        <dbReference type="SAM" id="MobiDB-lite"/>
    </source>
</evidence>
<dbReference type="GO" id="GO:0045893">
    <property type="term" value="P:positive regulation of DNA-templated transcription"/>
    <property type="evidence" value="ECO:0007669"/>
    <property type="project" value="TreeGrafter"/>
</dbReference>
<dbReference type="OrthoDB" id="2556847at2759"/>
<dbReference type="GO" id="GO:0016514">
    <property type="term" value="C:SWI/SNF complex"/>
    <property type="evidence" value="ECO:0007669"/>
    <property type="project" value="TreeGrafter"/>
</dbReference>
<protein>
    <recommendedName>
        <fullName evidence="3">GLTSCR protein conserved domain-containing protein</fullName>
    </recommendedName>
</protein>